<gene>
    <name evidence="7" type="ORF">GCM10009539_32290</name>
</gene>
<evidence type="ECO:0000256" key="2">
    <source>
        <dbReference type="ARBA" id="ARBA00022475"/>
    </source>
</evidence>
<evidence type="ECO:0000256" key="3">
    <source>
        <dbReference type="ARBA" id="ARBA00022692"/>
    </source>
</evidence>
<feature type="transmembrane region" description="Helical" evidence="6">
    <location>
        <begin position="36"/>
        <end position="55"/>
    </location>
</feature>
<dbReference type="InterPro" id="IPR019108">
    <property type="entry name" value="Caa3_assmbl_CtaG-rel"/>
</dbReference>
<keyword evidence="2" id="KW-1003">Cell membrane</keyword>
<keyword evidence="3 6" id="KW-0812">Transmembrane</keyword>
<keyword evidence="8" id="KW-1185">Reference proteome</keyword>
<dbReference type="Proteomes" id="UP001500967">
    <property type="component" value="Unassembled WGS sequence"/>
</dbReference>
<feature type="transmembrane region" description="Helical" evidence="6">
    <location>
        <begin position="101"/>
        <end position="123"/>
    </location>
</feature>
<organism evidence="7 8">
    <name type="scientific">Cryptosporangium japonicum</name>
    <dbReference type="NCBI Taxonomy" id="80872"/>
    <lineage>
        <taxon>Bacteria</taxon>
        <taxon>Bacillati</taxon>
        <taxon>Actinomycetota</taxon>
        <taxon>Actinomycetes</taxon>
        <taxon>Cryptosporangiales</taxon>
        <taxon>Cryptosporangiaceae</taxon>
        <taxon>Cryptosporangium</taxon>
    </lineage>
</organism>
<evidence type="ECO:0008006" key="9">
    <source>
        <dbReference type="Google" id="ProtNLM"/>
    </source>
</evidence>
<keyword evidence="4 6" id="KW-1133">Transmembrane helix</keyword>
<reference evidence="7 8" key="1">
    <citation type="journal article" date="2019" name="Int. J. Syst. Evol. Microbiol.">
        <title>The Global Catalogue of Microorganisms (GCM) 10K type strain sequencing project: providing services to taxonomists for standard genome sequencing and annotation.</title>
        <authorList>
            <consortium name="The Broad Institute Genomics Platform"/>
            <consortium name="The Broad Institute Genome Sequencing Center for Infectious Disease"/>
            <person name="Wu L."/>
            <person name="Ma J."/>
        </authorList>
    </citation>
    <scope>NUCLEOTIDE SEQUENCE [LARGE SCALE GENOMIC DNA]</scope>
    <source>
        <strain evidence="7 8">JCM 10425</strain>
    </source>
</reference>
<comment type="caution">
    <text evidence="7">The sequence shown here is derived from an EMBL/GenBank/DDBJ whole genome shotgun (WGS) entry which is preliminary data.</text>
</comment>
<name>A0ABN0UAT4_9ACTN</name>
<evidence type="ECO:0000256" key="1">
    <source>
        <dbReference type="ARBA" id="ARBA00004651"/>
    </source>
</evidence>
<accession>A0ABN0UAT4</accession>
<dbReference type="EMBL" id="BAAAGX010000012">
    <property type="protein sequence ID" value="GAA0244363.1"/>
    <property type="molecule type" value="Genomic_DNA"/>
</dbReference>
<feature type="transmembrane region" description="Helical" evidence="6">
    <location>
        <begin position="183"/>
        <end position="202"/>
    </location>
</feature>
<feature type="transmembrane region" description="Helical" evidence="6">
    <location>
        <begin position="261"/>
        <end position="282"/>
    </location>
</feature>
<evidence type="ECO:0000313" key="7">
    <source>
        <dbReference type="EMBL" id="GAA0244363.1"/>
    </source>
</evidence>
<evidence type="ECO:0000256" key="5">
    <source>
        <dbReference type="ARBA" id="ARBA00023136"/>
    </source>
</evidence>
<dbReference type="Pfam" id="PF09678">
    <property type="entry name" value="Caa3_CtaG"/>
    <property type="match status" value="1"/>
</dbReference>
<proteinExistence type="predicted"/>
<feature type="transmembrane region" description="Helical" evidence="6">
    <location>
        <begin position="223"/>
        <end position="241"/>
    </location>
</feature>
<keyword evidence="5 6" id="KW-0472">Membrane</keyword>
<comment type="subcellular location">
    <subcellularLocation>
        <location evidence="1">Cell membrane</location>
        <topology evidence="1">Multi-pass membrane protein</topology>
    </subcellularLocation>
</comment>
<evidence type="ECO:0000313" key="8">
    <source>
        <dbReference type="Proteomes" id="UP001500967"/>
    </source>
</evidence>
<sequence length="325" mass="35580">MEDVSAPTALTSISASSELAPFTPATLFTAANLDQWMAIALVVAAGLYLYGVHKLRARGDRWPIGRTLAFVPGGLGIVAVATLSGLGTYDDTLFSAHMVQHMLLSMVAPILMALGAPVTLALRTLPPKPKSWLLGFLHSRYFKLISHPLIAFTFFIATPYALYLSGWYPATLTSTWLHEFTHVHFMVVGSLFFWPLIGLDPLPGRWPYPARALMMIISMPLHAVLGVIIMQMAGRIATSYYEGLNLSWVSPATDQQVGGGLLWASGDLISLLMLAAFVTQWIRSDERTAARIDRQLDRTTGEDNALEAYNAHLARLAGRPATDQR</sequence>
<evidence type="ECO:0000256" key="6">
    <source>
        <dbReference type="SAM" id="Phobius"/>
    </source>
</evidence>
<feature type="transmembrane region" description="Helical" evidence="6">
    <location>
        <begin position="67"/>
        <end position="89"/>
    </location>
</feature>
<evidence type="ECO:0000256" key="4">
    <source>
        <dbReference type="ARBA" id="ARBA00022989"/>
    </source>
</evidence>
<protein>
    <recommendedName>
        <fullName evidence="9">Cytochrome c oxidase assembly protein</fullName>
    </recommendedName>
</protein>
<feature type="transmembrane region" description="Helical" evidence="6">
    <location>
        <begin position="144"/>
        <end position="163"/>
    </location>
</feature>